<proteinExistence type="predicted"/>
<dbReference type="Proteomes" id="UP000318336">
    <property type="component" value="Unassembled WGS sequence"/>
</dbReference>
<dbReference type="OrthoDB" id="5243842at2"/>
<feature type="domain" description="DUF6504" evidence="1">
    <location>
        <begin position="2"/>
        <end position="111"/>
    </location>
</feature>
<accession>A0A542XAR6</accession>
<name>A0A542XAR6_9MICO</name>
<dbReference type="RefSeq" id="WP_142005022.1">
    <property type="nucleotide sequence ID" value="NZ_CAJTBP010000001.1"/>
</dbReference>
<gene>
    <name evidence="2" type="ORF">FB554_1072</name>
</gene>
<dbReference type="InterPro" id="IPR045443">
    <property type="entry name" value="DUF6504"/>
</dbReference>
<dbReference type="AlphaFoldDB" id="A0A542XAR6"/>
<evidence type="ECO:0000259" key="1">
    <source>
        <dbReference type="Pfam" id="PF20114"/>
    </source>
</evidence>
<reference evidence="2 3" key="1">
    <citation type="submission" date="2019-06" db="EMBL/GenBank/DDBJ databases">
        <title>Sequencing the genomes of 1000 actinobacteria strains.</title>
        <authorList>
            <person name="Klenk H.-P."/>
        </authorList>
    </citation>
    <scope>NUCLEOTIDE SEQUENCE [LARGE SCALE GENOMIC DNA]</scope>
    <source>
        <strain evidence="2 3">DSM 24617</strain>
    </source>
</reference>
<protein>
    <recommendedName>
        <fullName evidence="1">DUF6504 domain-containing protein</fullName>
    </recommendedName>
</protein>
<evidence type="ECO:0000313" key="3">
    <source>
        <dbReference type="Proteomes" id="UP000318336"/>
    </source>
</evidence>
<dbReference type="Pfam" id="PF20114">
    <property type="entry name" value="DUF6504"/>
    <property type="match status" value="1"/>
</dbReference>
<dbReference type="EMBL" id="VFOK01000001">
    <property type="protein sequence ID" value="TQL32939.1"/>
    <property type="molecule type" value="Genomic_DNA"/>
</dbReference>
<keyword evidence="3" id="KW-1185">Reference proteome</keyword>
<organism evidence="2 3">
    <name type="scientific">Barrientosiimonas humi</name>
    <dbReference type="NCBI Taxonomy" id="999931"/>
    <lineage>
        <taxon>Bacteria</taxon>
        <taxon>Bacillati</taxon>
        <taxon>Actinomycetota</taxon>
        <taxon>Actinomycetes</taxon>
        <taxon>Micrococcales</taxon>
        <taxon>Dermacoccaceae</taxon>
        <taxon>Barrientosiimonas</taxon>
    </lineage>
</organism>
<comment type="caution">
    <text evidence="2">The sequence shown here is derived from an EMBL/GenBank/DDBJ whole genome shotgun (WGS) entry which is preliminary data.</text>
</comment>
<sequence>MRSYQDQIEVRVAVPDEGEPGTEQTPTMFVWRGRLYVVRAVLSRWRARADWWRTALQTEGSAALAAVVAPEQTVWRVEASPGRQLGVGTYDLACAPETGGTVRWTLLRVAD</sequence>
<evidence type="ECO:0000313" key="2">
    <source>
        <dbReference type="EMBL" id="TQL32939.1"/>
    </source>
</evidence>